<dbReference type="AlphaFoldDB" id="A0AAP5WB57"/>
<reference evidence="1" key="2">
    <citation type="submission" date="2019-10" db="EMBL/GenBank/DDBJ databases">
        <title>Malate fermentation in French cider.</title>
        <authorList>
            <person name="Cousin F.J."/>
            <person name="Medina Fernandez S."/>
            <person name="Misery B."/>
            <person name="Laplace J.-M."/>
            <person name="Cretenet M."/>
        </authorList>
    </citation>
    <scope>NUCLEOTIDE SEQUENCE</scope>
    <source>
        <strain evidence="1">UCMA15901</strain>
    </source>
</reference>
<evidence type="ECO:0000313" key="3">
    <source>
        <dbReference type="Proteomes" id="UP000077280"/>
    </source>
</evidence>
<accession>A0AAP5WB57</accession>
<protein>
    <submittedName>
        <fullName evidence="1">Uncharacterized protein</fullName>
    </submittedName>
</protein>
<dbReference type="EMBL" id="WERX01000007">
    <property type="protein sequence ID" value="MDV7693863.1"/>
    <property type="molecule type" value="Genomic_DNA"/>
</dbReference>
<sequence length="119" mass="13808">MKKKRWLSIFGVLVLIICGVVAYIYLNSDMYTVNQVNSKMNSMIRGKNYKQMKAVANNQDTYIFLRSLSSKDRVNDTSDFQGGSDENAYYVTVVKNQDLNVYMRKTGIASWEIRRVEKQ</sequence>
<reference evidence="2 3" key="1">
    <citation type="submission" date="2016-05" db="EMBL/GenBank/DDBJ databases">
        <title>Draft genome sequence of Pediococcus parvulus 2.6, a probiotic beta-glucan producer strain.</title>
        <authorList>
            <person name="Mohedano M.L."/>
            <person name="Perez-Ramos A."/>
            <person name="Duenas M.T."/>
            <person name="Lamontanara A."/>
            <person name="Orru L."/>
            <person name="Spano G."/>
            <person name="Capozzi V."/>
            <person name="Lopez P."/>
        </authorList>
    </citation>
    <scope>NUCLEOTIDE SEQUENCE [LARGE SCALE GENOMIC DNA]</scope>
    <source>
        <strain evidence="2 3">2.6</strain>
    </source>
</reference>
<proteinExistence type="predicted"/>
<keyword evidence="3" id="KW-1185">Reference proteome</keyword>
<dbReference type="RefSeq" id="WP_068806745.1">
    <property type="nucleotide sequence ID" value="NZ_LXND01000051.1"/>
</dbReference>
<organism evidence="1 4">
    <name type="scientific">Pediococcus parvulus</name>
    <dbReference type="NCBI Taxonomy" id="54062"/>
    <lineage>
        <taxon>Bacteria</taxon>
        <taxon>Bacillati</taxon>
        <taxon>Bacillota</taxon>
        <taxon>Bacilli</taxon>
        <taxon>Lactobacillales</taxon>
        <taxon>Lactobacillaceae</taxon>
        <taxon>Pediococcus</taxon>
    </lineage>
</organism>
<dbReference type="Proteomes" id="UP000077280">
    <property type="component" value="Unassembled WGS sequence"/>
</dbReference>
<evidence type="ECO:0000313" key="4">
    <source>
        <dbReference type="Proteomes" id="UP001275867"/>
    </source>
</evidence>
<comment type="caution">
    <text evidence="1">The sequence shown here is derived from an EMBL/GenBank/DDBJ whole genome shotgun (WGS) entry which is preliminary data.</text>
</comment>
<gene>
    <name evidence="2" type="ORF">A7K95_07405</name>
    <name evidence="1" type="ORF">GA842_02990</name>
</gene>
<name>A0AAP5WB57_9LACO</name>
<evidence type="ECO:0000313" key="1">
    <source>
        <dbReference type="EMBL" id="MDV7693863.1"/>
    </source>
</evidence>
<dbReference type="Proteomes" id="UP001275867">
    <property type="component" value="Unassembled WGS sequence"/>
</dbReference>
<evidence type="ECO:0000313" key="2">
    <source>
        <dbReference type="EMBL" id="OAD63981.1"/>
    </source>
</evidence>
<dbReference type="EMBL" id="LXND01000051">
    <property type="protein sequence ID" value="OAD63981.1"/>
    <property type="molecule type" value="Genomic_DNA"/>
</dbReference>